<dbReference type="Proteomes" id="UP000310016">
    <property type="component" value="Unassembled WGS sequence"/>
</dbReference>
<keyword evidence="2" id="KW-1185">Reference proteome</keyword>
<evidence type="ECO:0000313" key="1">
    <source>
        <dbReference type="EMBL" id="TJZ77337.1"/>
    </source>
</evidence>
<dbReference type="EMBL" id="SUMF01000002">
    <property type="protein sequence ID" value="TJZ77337.1"/>
    <property type="molecule type" value="Genomic_DNA"/>
</dbReference>
<sequence length="99" mass="11017">MWDGFSNCNCDSCDEGYRSGEFRCGYYLFWVLFVFYLQIQTASHCIATGADFLGAKEKEVGGECGGKDRSASLVETDANNGRVLFFVMWVSFAVGMMTT</sequence>
<evidence type="ECO:0000313" key="2">
    <source>
        <dbReference type="Proteomes" id="UP000310016"/>
    </source>
</evidence>
<gene>
    <name evidence="1" type="ORF">FAZ21_03070</name>
</gene>
<accession>A0A4U0Q7W4</accession>
<name>A0A4U0Q7W4_9NEIS</name>
<dbReference type="RefSeq" id="WP_136771813.1">
    <property type="nucleotide sequence ID" value="NZ_CP156074.1"/>
</dbReference>
<proteinExistence type="predicted"/>
<comment type="caution">
    <text evidence="1">The sequence shown here is derived from an EMBL/GenBank/DDBJ whole genome shotgun (WGS) entry which is preliminary data.</text>
</comment>
<organism evidence="1 2">
    <name type="scientific">Chitiniphilus eburneus</name>
    <dbReference type="NCBI Taxonomy" id="2571148"/>
    <lineage>
        <taxon>Bacteria</taxon>
        <taxon>Pseudomonadati</taxon>
        <taxon>Pseudomonadota</taxon>
        <taxon>Betaproteobacteria</taxon>
        <taxon>Neisseriales</taxon>
        <taxon>Chitinibacteraceae</taxon>
        <taxon>Chitiniphilus</taxon>
    </lineage>
</organism>
<dbReference type="AlphaFoldDB" id="A0A4U0Q7W4"/>
<protein>
    <submittedName>
        <fullName evidence="1">Uncharacterized protein</fullName>
    </submittedName>
</protein>
<reference evidence="1 2" key="1">
    <citation type="submission" date="2019-04" db="EMBL/GenBank/DDBJ databases">
        <title>Chitiniphilus eburnea sp. nov., a novel chitinolytic bacterium isolated from aquaculture sludge.</title>
        <authorList>
            <person name="Sheng M."/>
        </authorList>
    </citation>
    <scope>NUCLEOTIDE SEQUENCE [LARGE SCALE GENOMIC DNA]</scope>
    <source>
        <strain evidence="1 2">HX-2-15</strain>
    </source>
</reference>